<proteinExistence type="predicted"/>
<dbReference type="SUPFAM" id="SSF51110">
    <property type="entry name" value="alpha-D-mannose-specific plant lectins"/>
    <property type="match status" value="1"/>
</dbReference>
<dbReference type="InterPro" id="IPR001480">
    <property type="entry name" value="Bulb-type_lectin_dom"/>
</dbReference>
<comment type="caution">
    <text evidence="3">The sequence shown here is derived from an EMBL/GenBank/DDBJ whole genome shotgun (WGS) entry which is preliminary data.</text>
</comment>
<evidence type="ECO:0000259" key="2">
    <source>
        <dbReference type="PROSITE" id="PS50927"/>
    </source>
</evidence>
<keyword evidence="4" id="KW-1185">Reference proteome</keyword>
<dbReference type="EMBL" id="JBHSKJ010000035">
    <property type="protein sequence ID" value="MFC5149918.1"/>
    <property type="molecule type" value="Genomic_DNA"/>
</dbReference>
<reference evidence="4" key="1">
    <citation type="journal article" date="2019" name="Int. J. Syst. Evol. Microbiol.">
        <title>The Global Catalogue of Microorganisms (GCM) 10K type strain sequencing project: providing services to taxonomists for standard genome sequencing and annotation.</title>
        <authorList>
            <consortium name="The Broad Institute Genomics Platform"/>
            <consortium name="The Broad Institute Genome Sequencing Center for Infectious Disease"/>
            <person name="Wu L."/>
            <person name="Ma J."/>
        </authorList>
    </citation>
    <scope>NUCLEOTIDE SEQUENCE [LARGE SCALE GENOMIC DNA]</scope>
    <source>
        <strain evidence="4">CGMCC 4.1641</strain>
    </source>
</reference>
<dbReference type="PROSITE" id="PS50927">
    <property type="entry name" value="BULB_LECTIN"/>
    <property type="match status" value="1"/>
</dbReference>
<keyword evidence="1" id="KW-0732">Signal</keyword>
<accession>A0ABW0A7Z5</accession>
<dbReference type="InterPro" id="IPR036426">
    <property type="entry name" value="Bulb-type_lectin_dom_sf"/>
</dbReference>
<dbReference type="Proteomes" id="UP001596222">
    <property type="component" value="Unassembled WGS sequence"/>
</dbReference>
<evidence type="ECO:0000313" key="3">
    <source>
        <dbReference type="EMBL" id="MFC5149918.1"/>
    </source>
</evidence>
<name>A0ABW0A7Z5_9ACTN</name>
<protein>
    <recommendedName>
        <fullName evidence="2">Bulb-type lectin domain-containing protein</fullName>
    </recommendedName>
</protein>
<dbReference type="Gene3D" id="2.90.10.10">
    <property type="entry name" value="Bulb-type lectin domain"/>
    <property type="match status" value="1"/>
</dbReference>
<organism evidence="3 4">
    <name type="scientific">Streptomyces aureoversilis</name>
    <dbReference type="NCBI Taxonomy" id="67277"/>
    <lineage>
        <taxon>Bacteria</taxon>
        <taxon>Bacillati</taxon>
        <taxon>Actinomycetota</taxon>
        <taxon>Actinomycetes</taxon>
        <taxon>Kitasatosporales</taxon>
        <taxon>Streptomycetaceae</taxon>
        <taxon>Streptomyces</taxon>
    </lineage>
</organism>
<feature type="signal peptide" evidence="1">
    <location>
        <begin position="1"/>
        <end position="30"/>
    </location>
</feature>
<evidence type="ECO:0000256" key="1">
    <source>
        <dbReference type="SAM" id="SignalP"/>
    </source>
</evidence>
<gene>
    <name evidence="3" type="ORF">ACFPP6_35255</name>
</gene>
<evidence type="ECO:0000313" key="4">
    <source>
        <dbReference type="Proteomes" id="UP001596222"/>
    </source>
</evidence>
<dbReference type="RefSeq" id="WP_382050923.1">
    <property type="nucleotide sequence ID" value="NZ_JBHSKJ010000035.1"/>
</dbReference>
<feature type="chain" id="PRO_5045927932" description="Bulb-type lectin domain-containing protein" evidence="1">
    <location>
        <begin position="31"/>
        <end position="191"/>
    </location>
</feature>
<feature type="domain" description="Bulb-type lectin" evidence="2">
    <location>
        <begin position="75"/>
        <end position="190"/>
    </location>
</feature>
<sequence length="191" mass="21384">MKWGKSRKRRRFIIAGLLVPAVMLTTAALAPPPIPRWTPPRDTSSYIANNAILMRLHFGNAVSAKGSWNIVTDESGVVRAGKELGENVEYWSKSKESALIFEKEKGGRLVLRDMRIKGYDQVWWKSPNAKPGSRATFGSDGKLAIRDGSKNPRVVWVSPNKGDKSSTLVIEDRNLVIKNKKGEVVWRANRE</sequence>